<keyword evidence="4 7" id="KW-0812">Transmembrane</keyword>
<feature type="domain" description="Major facilitator superfamily (MFS) profile" evidence="8">
    <location>
        <begin position="23"/>
        <end position="414"/>
    </location>
</feature>
<dbReference type="InterPro" id="IPR010290">
    <property type="entry name" value="TM_effector"/>
</dbReference>
<sequence length="439" mass="46313">MRTRQDDPPPARTESLRRSSWRALQSPAYRRYFLGQSLSLLGTWIQQVALGWLVYRLTDSTALLGGVAFLSQAPQLLLAPFVGIIIDRADRKRLMLVIQSLMLVQAVALAALTYLDLIQPWVILVAAAVLGVLNSFDAPLRHALAGQLVARREDIPNAIALNALTFNLARFIGPPLAGLLLGLSSEAFCFAVNGLSFVGVILALLSIDTPSERPHAVPFGSALREGFEYVRGSVPVGGLLLQVALLNFLAASYLPMMPAFARDVFHGGPDMLGALLGSAGAGALGASLYLVTRHSVRGLTGTIASANLLAACALCGFALTDAAWLACLLLFLLGFGMIASNASTNTILQTILPAGLRGRVLALYTAANLGAAAAGGLVAGWVAERAGPETTLLAAGGLLLVVALRFRFGLEHLRVHLRPLYAELGITHVTPTMGRKAAS</sequence>
<dbReference type="InterPro" id="IPR020846">
    <property type="entry name" value="MFS_dom"/>
</dbReference>
<keyword evidence="10" id="KW-1185">Reference proteome</keyword>
<proteinExistence type="predicted"/>
<evidence type="ECO:0000256" key="3">
    <source>
        <dbReference type="ARBA" id="ARBA00022475"/>
    </source>
</evidence>
<evidence type="ECO:0000313" key="10">
    <source>
        <dbReference type="Proteomes" id="UP000244930"/>
    </source>
</evidence>
<dbReference type="InterPro" id="IPR036259">
    <property type="entry name" value="MFS_trans_sf"/>
</dbReference>
<evidence type="ECO:0000256" key="7">
    <source>
        <dbReference type="SAM" id="Phobius"/>
    </source>
</evidence>
<dbReference type="CDD" id="cd06173">
    <property type="entry name" value="MFS_MefA_like"/>
    <property type="match status" value="1"/>
</dbReference>
<accession>A0A2U8GL54</accession>
<evidence type="ECO:0000259" key="8">
    <source>
        <dbReference type="PROSITE" id="PS50850"/>
    </source>
</evidence>
<keyword evidence="3" id="KW-1003">Cell membrane</keyword>
<comment type="subcellular location">
    <subcellularLocation>
        <location evidence="1">Cell membrane</location>
        <topology evidence="1">Multi-pass membrane protein</topology>
    </subcellularLocation>
</comment>
<dbReference type="SUPFAM" id="SSF103473">
    <property type="entry name" value="MFS general substrate transporter"/>
    <property type="match status" value="1"/>
</dbReference>
<dbReference type="GO" id="GO:0005886">
    <property type="term" value="C:plasma membrane"/>
    <property type="evidence" value="ECO:0007669"/>
    <property type="project" value="UniProtKB-SubCell"/>
</dbReference>
<dbReference type="RefSeq" id="WP_108948019.1">
    <property type="nucleotide sequence ID" value="NZ_CP022187.1"/>
</dbReference>
<feature type="transmembrane region" description="Helical" evidence="7">
    <location>
        <begin position="271"/>
        <end position="291"/>
    </location>
</feature>
<feature type="transmembrane region" description="Helical" evidence="7">
    <location>
        <begin position="32"/>
        <end position="55"/>
    </location>
</feature>
<dbReference type="AlphaFoldDB" id="A0A2U8GL54"/>
<reference evidence="9 10" key="1">
    <citation type="submission" date="2017-06" db="EMBL/GenBank/DDBJ databases">
        <title>Azoarcus.</title>
        <authorList>
            <person name="Woo J.-H."/>
            <person name="Kim H.-S."/>
        </authorList>
    </citation>
    <scope>NUCLEOTIDE SEQUENCE [LARGE SCALE GENOMIC DNA]</scope>
    <source>
        <strain evidence="9 10">TSPY31</strain>
    </source>
</reference>
<feature type="transmembrane region" description="Helical" evidence="7">
    <location>
        <begin position="228"/>
        <end position="251"/>
    </location>
</feature>
<feature type="transmembrane region" description="Helical" evidence="7">
    <location>
        <begin position="325"/>
        <end position="348"/>
    </location>
</feature>
<evidence type="ECO:0000256" key="2">
    <source>
        <dbReference type="ARBA" id="ARBA00022448"/>
    </source>
</evidence>
<organism evidence="9 10">
    <name type="scientific">Parazoarcus communis</name>
    <dbReference type="NCBI Taxonomy" id="41977"/>
    <lineage>
        <taxon>Bacteria</taxon>
        <taxon>Pseudomonadati</taxon>
        <taxon>Pseudomonadota</taxon>
        <taxon>Betaproteobacteria</taxon>
        <taxon>Rhodocyclales</taxon>
        <taxon>Zoogloeaceae</taxon>
        <taxon>Parazoarcus</taxon>
    </lineage>
</organism>
<keyword evidence="2" id="KW-0813">Transport</keyword>
<dbReference type="Pfam" id="PF05977">
    <property type="entry name" value="MFS_3"/>
    <property type="match status" value="1"/>
</dbReference>
<gene>
    <name evidence="9" type="ORF">CEW83_02990</name>
</gene>
<feature type="transmembrane region" description="Helical" evidence="7">
    <location>
        <begin position="360"/>
        <end position="383"/>
    </location>
</feature>
<dbReference type="GO" id="GO:0022857">
    <property type="term" value="F:transmembrane transporter activity"/>
    <property type="evidence" value="ECO:0007669"/>
    <property type="project" value="InterPro"/>
</dbReference>
<dbReference type="Gene3D" id="1.20.1250.20">
    <property type="entry name" value="MFS general substrate transporter like domains"/>
    <property type="match status" value="1"/>
</dbReference>
<name>A0A2U8GL54_9RHOO</name>
<dbReference type="KEGG" id="acom:CEW83_02990"/>
<evidence type="ECO:0000256" key="5">
    <source>
        <dbReference type="ARBA" id="ARBA00022989"/>
    </source>
</evidence>
<feature type="transmembrane region" description="Helical" evidence="7">
    <location>
        <begin position="389"/>
        <end position="408"/>
    </location>
</feature>
<dbReference type="PANTHER" id="PTHR23513">
    <property type="entry name" value="INTEGRAL MEMBRANE EFFLUX PROTEIN-RELATED"/>
    <property type="match status" value="1"/>
</dbReference>
<keyword evidence="6 7" id="KW-0472">Membrane</keyword>
<dbReference type="EMBL" id="CP022187">
    <property type="protein sequence ID" value="AWI74311.1"/>
    <property type="molecule type" value="Genomic_DNA"/>
</dbReference>
<feature type="transmembrane region" description="Helical" evidence="7">
    <location>
        <begin position="298"/>
        <end position="319"/>
    </location>
</feature>
<dbReference type="PROSITE" id="PS50850">
    <property type="entry name" value="MFS"/>
    <property type="match status" value="1"/>
</dbReference>
<dbReference type="Proteomes" id="UP000244930">
    <property type="component" value="Chromosome"/>
</dbReference>
<evidence type="ECO:0000256" key="6">
    <source>
        <dbReference type="ARBA" id="ARBA00023136"/>
    </source>
</evidence>
<evidence type="ECO:0000256" key="1">
    <source>
        <dbReference type="ARBA" id="ARBA00004651"/>
    </source>
</evidence>
<dbReference type="PANTHER" id="PTHR23513:SF11">
    <property type="entry name" value="STAPHYLOFERRIN A TRANSPORTER"/>
    <property type="match status" value="1"/>
</dbReference>
<evidence type="ECO:0000256" key="4">
    <source>
        <dbReference type="ARBA" id="ARBA00022692"/>
    </source>
</evidence>
<evidence type="ECO:0000313" key="9">
    <source>
        <dbReference type="EMBL" id="AWI74311.1"/>
    </source>
</evidence>
<keyword evidence="5 7" id="KW-1133">Transmembrane helix</keyword>
<feature type="transmembrane region" description="Helical" evidence="7">
    <location>
        <begin position="187"/>
        <end position="207"/>
    </location>
</feature>
<feature type="transmembrane region" description="Helical" evidence="7">
    <location>
        <begin position="61"/>
        <end position="82"/>
    </location>
</feature>
<protein>
    <submittedName>
        <fullName evidence="9">MFS transporter</fullName>
    </submittedName>
</protein>